<evidence type="ECO:0000313" key="4">
    <source>
        <dbReference type="EMBL" id="KAB7506256.1"/>
    </source>
</evidence>
<protein>
    <recommendedName>
        <fullName evidence="2">Vacuolar-sorting protein SNF8</fullName>
    </recommendedName>
    <alternativeName>
        <fullName evidence="3">ESCRT-II complex subunit VPS22</fullName>
    </alternativeName>
</protein>
<reference evidence="4 5" key="1">
    <citation type="journal article" date="2019" name="PLoS Biol.">
        <title>Sex chromosomes control vertical transmission of feminizing Wolbachia symbionts in an isopod.</title>
        <authorList>
            <person name="Becking T."/>
            <person name="Chebbi M.A."/>
            <person name="Giraud I."/>
            <person name="Moumen B."/>
            <person name="Laverre T."/>
            <person name="Caubet Y."/>
            <person name="Peccoud J."/>
            <person name="Gilbert C."/>
            <person name="Cordaux R."/>
        </authorList>
    </citation>
    <scope>NUCLEOTIDE SEQUENCE [LARGE SCALE GENOMIC DNA]</scope>
    <source>
        <strain evidence="4">ANa2</strain>
        <tissue evidence="4">Whole body excluding digestive tract and cuticle</tissue>
    </source>
</reference>
<dbReference type="GO" id="GO:0043328">
    <property type="term" value="P:protein transport to vacuole involved in ubiquitin-dependent protein catabolic process via the multivesicular body sorting pathway"/>
    <property type="evidence" value="ECO:0007669"/>
    <property type="project" value="TreeGrafter"/>
</dbReference>
<comment type="similarity">
    <text evidence="1">Belongs to the SNF8 family.</text>
</comment>
<dbReference type="InterPro" id="IPR016689">
    <property type="entry name" value="ESCRT-2_cplx_Snf8"/>
</dbReference>
<evidence type="ECO:0000256" key="1">
    <source>
        <dbReference type="ARBA" id="ARBA00009834"/>
    </source>
</evidence>
<dbReference type="GO" id="GO:0000814">
    <property type="term" value="C:ESCRT II complex"/>
    <property type="evidence" value="ECO:0007669"/>
    <property type="project" value="InterPro"/>
</dbReference>
<dbReference type="EMBL" id="SEYY01000922">
    <property type="protein sequence ID" value="KAB7506256.1"/>
    <property type="molecule type" value="Genomic_DNA"/>
</dbReference>
<accession>A0A5N5TI17</accession>
<evidence type="ECO:0000256" key="3">
    <source>
        <dbReference type="ARBA" id="ARBA00030097"/>
    </source>
</evidence>
<dbReference type="InterPro" id="IPR036388">
    <property type="entry name" value="WH-like_DNA-bd_sf"/>
</dbReference>
<evidence type="ECO:0000256" key="2">
    <source>
        <dbReference type="ARBA" id="ARBA00017052"/>
    </source>
</evidence>
<gene>
    <name evidence="4" type="primary">snf8</name>
    <name evidence="4" type="ORF">Anas_02032</name>
</gene>
<dbReference type="InterPro" id="IPR040608">
    <property type="entry name" value="Snf8/Vps36"/>
</dbReference>
<evidence type="ECO:0000313" key="5">
    <source>
        <dbReference type="Proteomes" id="UP000326759"/>
    </source>
</evidence>
<keyword evidence="5" id="KW-1185">Reference proteome</keyword>
<proteinExistence type="inferred from homology"/>
<dbReference type="AlphaFoldDB" id="A0A5N5TI17"/>
<dbReference type="Pfam" id="PF04157">
    <property type="entry name" value="EAP30"/>
    <property type="match status" value="1"/>
</dbReference>
<dbReference type="OrthoDB" id="283883at2759"/>
<dbReference type="Gene3D" id="1.10.10.10">
    <property type="entry name" value="Winged helix-like DNA-binding domain superfamily/Winged helix DNA-binding domain"/>
    <property type="match status" value="2"/>
</dbReference>
<organism evidence="4 5">
    <name type="scientific">Armadillidium nasatum</name>
    <dbReference type="NCBI Taxonomy" id="96803"/>
    <lineage>
        <taxon>Eukaryota</taxon>
        <taxon>Metazoa</taxon>
        <taxon>Ecdysozoa</taxon>
        <taxon>Arthropoda</taxon>
        <taxon>Crustacea</taxon>
        <taxon>Multicrustacea</taxon>
        <taxon>Malacostraca</taxon>
        <taxon>Eumalacostraca</taxon>
        <taxon>Peracarida</taxon>
        <taxon>Isopoda</taxon>
        <taxon>Oniscidea</taxon>
        <taxon>Crinocheta</taxon>
        <taxon>Armadillidiidae</taxon>
        <taxon>Armadillidium</taxon>
    </lineage>
</organism>
<dbReference type="SUPFAM" id="SSF46785">
    <property type="entry name" value="Winged helix' DNA-binding domain"/>
    <property type="match status" value="2"/>
</dbReference>
<dbReference type="PANTHER" id="PTHR12806:SF0">
    <property type="entry name" value="VACUOLAR-SORTING PROTEIN SNF8"/>
    <property type="match status" value="1"/>
</dbReference>
<name>A0A5N5TI17_9CRUS</name>
<dbReference type="PANTHER" id="PTHR12806">
    <property type="entry name" value="EAP30 SUBUNIT OF ELL COMPLEX"/>
    <property type="match status" value="1"/>
</dbReference>
<sequence length="150" mass="16874">MLGVGDFYYELGVQIVELGVATSHQNGGVLPMHEFPNLAVLYRDDILRAVKKLQVLGSGMEVIESGRSKFICSVPGELSMDHTILLQEAEKIEPLSVRKASEHLKWSAERVARGLDHLLRVGIAWIDTQDSPPTYWFPAVFQRRFQANLQ</sequence>
<dbReference type="Proteomes" id="UP000326759">
    <property type="component" value="Unassembled WGS sequence"/>
</dbReference>
<dbReference type="InterPro" id="IPR036390">
    <property type="entry name" value="WH_DNA-bd_sf"/>
</dbReference>
<comment type="caution">
    <text evidence="4">The sequence shown here is derived from an EMBL/GenBank/DDBJ whole genome shotgun (WGS) entry which is preliminary data.</text>
</comment>